<evidence type="ECO:0000313" key="3">
    <source>
        <dbReference type="Proteomes" id="UP000636264"/>
    </source>
</evidence>
<dbReference type="EMBL" id="BMIF01000015">
    <property type="protein sequence ID" value="GGA79049.1"/>
    <property type="molecule type" value="Genomic_DNA"/>
</dbReference>
<reference evidence="2" key="2">
    <citation type="submission" date="2020-09" db="EMBL/GenBank/DDBJ databases">
        <authorList>
            <person name="Sun Q."/>
            <person name="Zhou Y."/>
        </authorList>
    </citation>
    <scope>NUCLEOTIDE SEQUENCE</scope>
    <source>
        <strain evidence="2">CGMCC 1.15320</strain>
    </source>
</reference>
<gene>
    <name evidence="2" type="ORF">GCM10011385_36500</name>
</gene>
<accession>A0A916S0C3</accession>
<dbReference type="Pfam" id="PF19802">
    <property type="entry name" value="DUF6285"/>
    <property type="match status" value="1"/>
</dbReference>
<organism evidence="2 3">
    <name type="scientific">Nitratireductor aestuarii</name>
    <dbReference type="NCBI Taxonomy" id="1735103"/>
    <lineage>
        <taxon>Bacteria</taxon>
        <taxon>Pseudomonadati</taxon>
        <taxon>Pseudomonadota</taxon>
        <taxon>Alphaproteobacteria</taxon>
        <taxon>Hyphomicrobiales</taxon>
        <taxon>Phyllobacteriaceae</taxon>
        <taxon>Nitratireductor</taxon>
    </lineage>
</organism>
<dbReference type="InterPro" id="IPR046252">
    <property type="entry name" value="DUF6285"/>
</dbReference>
<proteinExistence type="predicted"/>
<evidence type="ECO:0000259" key="1">
    <source>
        <dbReference type="Pfam" id="PF19802"/>
    </source>
</evidence>
<sequence length="130" mass="14362">MLDKPTGDDLLLAVLHFLRNEAMPLLDGAAAFKVRVAANALELVHREIKGAGDVEAAEAERLTALLNQNGTIDELNRVLCEAIRSGRMDLSTPGLPEHLWQTTLDKIAIEQPTYATYRSLMVQEKDEVQP</sequence>
<dbReference type="Proteomes" id="UP000636264">
    <property type="component" value="Unassembled WGS sequence"/>
</dbReference>
<dbReference type="RefSeq" id="WP_188722551.1">
    <property type="nucleotide sequence ID" value="NZ_BMIF01000015.1"/>
</dbReference>
<protein>
    <recommendedName>
        <fullName evidence="1">DUF6285 domain-containing protein</fullName>
    </recommendedName>
</protein>
<name>A0A916S0C3_9HYPH</name>
<keyword evidence="3" id="KW-1185">Reference proteome</keyword>
<comment type="caution">
    <text evidence="2">The sequence shown here is derived from an EMBL/GenBank/DDBJ whole genome shotgun (WGS) entry which is preliminary data.</text>
</comment>
<feature type="domain" description="DUF6285" evidence="1">
    <location>
        <begin position="24"/>
        <end position="114"/>
    </location>
</feature>
<dbReference type="AlphaFoldDB" id="A0A916S0C3"/>
<reference evidence="2" key="1">
    <citation type="journal article" date="2014" name="Int. J. Syst. Evol. Microbiol.">
        <title>Complete genome sequence of Corynebacterium casei LMG S-19264T (=DSM 44701T), isolated from a smear-ripened cheese.</title>
        <authorList>
            <consortium name="US DOE Joint Genome Institute (JGI-PGF)"/>
            <person name="Walter F."/>
            <person name="Albersmeier A."/>
            <person name="Kalinowski J."/>
            <person name="Ruckert C."/>
        </authorList>
    </citation>
    <scope>NUCLEOTIDE SEQUENCE</scope>
    <source>
        <strain evidence="2">CGMCC 1.15320</strain>
    </source>
</reference>
<evidence type="ECO:0000313" key="2">
    <source>
        <dbReference type="EMBL" id="GGA79049.1"/>
    </source>
</evidence>